<keyword evidence="2" id="KW-1185">Reference proteome</keyword>
<organism evidence="1 2">
    <name type="scientific">Phlebiopsis gigantea (strain 11061_1 CR5-6)</name>
    <name type="common">White-rot fungus</name>
    <name type="synonym">Peniophora gigantea</name>
    <dbReference type="NCBI Taxonomy" id="745531"/>
    <lineage>
        <taxon>Eukaryota</taxon>
        <taxon>Fungi</taxon>
        <taxon>Dikarya</taxon>
        <taxon>Basidiomycota</taxon>
        <taxon>Agaricomycotina</taxon>
        <taxon>Agaricomycetes</taxon>
        <taxon>Polyporales</taxon>
        <taxon>Phanerochaetaceae</taxon>
        <taxon>Phlebiopsis</taxon>
    </lineage>
</organism>
<evidence type="ECO:0000313" key="1">
    <source>
        <dbReference type="EMBL" id="KIP03722.1"/>
    </source>
</evidence>
<proteinExistence type="predicted"/>
<dbReference type="HOGENOM" id="CLU_1225162_0_0_1"/>
<protein>
    <submittedName>
        <fullName evidence="1">Uncharacterized protein</fullName>
    </submittedName>
</protein>
<evidence type="ECO:0000313" key="2">
    <source>
        <dbReference type="Proteomes" id="UP000053257"/>
    </source>
</evidence>
<accession>A0A0C3S2A6</accession>
<dbReference type="Proteomes" id="UP000053257">
    <property type="component" value="Unassembled WGS sequence"/>
</dbReference>
<reference evidence="1 2" key="1">
    <citation type="journal article" date="2014" name="PLoS Genet.">
        <title>Analysis of the Phlebiopsis gigantea genome, transcriptome and secretome provides insight into its pioneer colonization strategies of wood.</title>
        <authorList>
            <person name="Hori C."/>
            <person name="Ishida T."/>
            <person name="Igarashi K."/>
            <person name="Samejima M."/>
            <person name="Suzuki H."/>
            <person name="Master E."/>
            <person name="Ferreira P."/>
            <person name="Ruiz-Duenas F.J."/>
            <person name="Held B."/>
            <person name="Canessa P."/>
            <person name="Larrondo L.F."/>
            <person name="Schmoll M."/>
            <person name="Druzhinina I.S."/>
            <person name="Kubicek C.P."/>
            <person name="Gaskell J.A."/>
            <person name="Kersten P."/>
            <person name="St John F."/>
            <person name="Glasner J."/>
            <person name="Sabat G."/>
            <person name="Splinter BonDurant S."/>
            <person name="Syed K."/>
            <person name="Yadav J."/>
            <person name="Mgbeahuruike A.C."/>
            <person name="Kovalchuk A."/>
            <person name="Asiegbu F.O."/>
            <person name="Lackner G."/>
            <person name="Hoffmeister D."/>
            <person name="Rencoret J."/>
            <person name="Gutierrez A."/>
            <person name="Sun H."/>
            <person name="Lindquist E."/>
            <person name="Barry K."/>
            <person name="Riley R."/>
            <person name="Grigoriev I.V."/>
            <person name="Henrissat B."/>
            <person name="Kues U."/>
            <person name="Berka R.M."/>
            <person name="Martinez A.T."/>
            <person name="Covert S.F."/>
            <person name="Blanchette R.A."/>
            <person name="Cullen D."/>
        </authorList>
    </citation>
    <scope>NUCLEOTIDE SEQUENCE [LARGE SCALE GENOMIC DNA]</scope>
    <source>
        <strain evidence="1 2">11061_1 CR5-6</strain>
    </source>
</reference>
<gene>
    <name evidence="1" type="ORF">PHLGIDRAFT_227192</name>
</gene>
<dbReference type="EMBL" id="KN840603">
    <property type="protein sequence ID" value="KIP03722.1"/>
    <property type="molecule type" value="Genomic_DNA"/>
</dbReference>
<name>A0A0C3S2A6_PHLG1</name>
<sequence length="226" mass="24651">MQSKCSPLEGVVFAQWRDTARSVQATGRAITGRVQDGGHSAVHPWKDRARIRKGGRSPPACAVSASGLRATRSRQTWASSGNHSSTLWVASTVWSVPGTVLGRPARSEAARHTPGLDPRETEDVGWSLHPWMRPKYDCSCRVLWRTPGGRMQASADIRRGYCHRGKPGWGGDCCSQYSLGGKPYVAGVPSVHGCTDSHARCTQTLIEVEPRGQVQRWCRAACSCQQ</sequence>
<dbReference type="AlphaFoldDB" id="A0A0C3S2A6"/>